<dbReference type="RefSeq" id="WP_046972550.1">
    <property type="nucleotide sequence ID" value="NZ_JPLA01000041.1"/>
</dbReference>
<feature type="region of interest" description="Disordered" evidence="1">
    <location>
        <begin position="36"/>
        <end position="57"/>
    </location>
</feature>
<comment type="caution">
    <text evidence="3">The sequence shown here is derived from an EMBL/GenBank/DDBJ whole genome shotgun (WGS) entry which is preliminary data.</text>
</comment>
<evidence type="ECO:0000256" key="1">
    <source>
        <dbReference type="SAM" id="MobiDB-lite"/>
    </source>
</evidence>
<name>A0A0G9H027_9GAMM</name>
<reference evidence="3 4" key="1">
    <citation type="journal article" date="2015" name="Antonie Van Leeuwenhoek">
        <title>A phylogenomic and molecular marker based taxonomic framework for the order Xanthomonadales: proposal to transfer the families Algiphilaceae and Solimonadaceae to the order Nevskiales ord. nov. and to create a new family within the order Xanthomonadales, the family Rhodanobacteraceae fam. nov., containing the genus Rhodanobacter and its closest relatives.</title>
        <authorList>
            <person name="Naushad S."/>
            <person name="Adeolu M."/>
            <person name="Wong S."/>
            <person name="Sohail M."/>
            <person name="Schellhorn H.E."/>
            <person name="Gupta R.S."/>
        </authorList>
    </citation>
    <scope>NUCLEOTIDE SEQUENCE [LARGE SCALE GENOMIC DNA]</scope>
    <source>
        <strain evidence="3 4">DSM 16301</strain>
    </source>
</reference>
<feature type="chain" id="PRO_5002576186" evidence="2">
    <location>
        <begin position="33"/>
        <end position="104"/>
    </location>
</feature>
<dbReference type="EMBL" id="JPLA01000041">
    <property type="protein sequence ID" value="KLD62846.1"/>
    <property type="molecule type" value="Genomic_DNA"/>
</dbReference>
<dbReference type="AlphaFoldDB" id="A0A0G9H027"/>
<evidence type="ECO:0000313" key="4">
    <source>
        <dbReference type="Proteomes" id="UP000035481"/>
    </source>
</evidence>
<feature type="region of interest" description="Disordered" evidence="1">
    <location>
        <begin position="82"/>
        <end position="104"/>
    </location>
</feature>
<evidence type="ECO:0000256" key="2">
    <source>
        <dbReference type="SAM" id="SignalP"/>
    </source>
</evidence>
<sequence>MNVTQSSTFSAKRLLATALMLGATVVAGPLLATENTQSNAAPQAAAQTRNSEALEVSSSRINGRIDWDVDYPSQLAPQPVHTARHADHVAESAAAAESTQVTVR</sequence>
<dbReference type="PATRIC" id="fig|1440762.4.peg.2591"/>
<keyword evidence="2" id="KW-0732">Signal</keyword>
<dbReference type="OrthoDB" id="9859753at2"/>
<gene>
    <name evidence="3" type="ORF">Y882_14335</name>
</gene>
<feature type="signal peptide" evidence="2">
    <location>
        <begin position="1"/>
        <end position="32"/>
    </location>
</feature>
<proteinExistence type="predicted"/>
<protein>
    <submittedName>
        <fullName evidence="3">Uncharacterized protein</fullName>
    </submittedName>
</protein>
<accession>A0A0G9H027</accession>
<organism evidence="3 4">
    <name type="scientific">Dyella japonica DSM 16301</name>
    <dbReference type="NCBI Taxonomy" id="1440762"/>
    <lineage>
        <taxon>Bacteria</taxon>
        <taxon>Pseudomonadati</taxon>
        <taxon>Pseudomonadota</taxon>
        <taxon>Gammaproteobacteria</taxon>
        <taxon>Lysobacterales</taxon>
        <taxon>Rhodanobacteraceae</taxon>
        <taxon>Dyella</taxon>
    </lineage>
</organism>
<dbReference type="Proteomes" id="UP000035481">
    <property type="component" value="Unassembled WGS sequence"/>
</dbReference>
<evidence type="ECO:0000313" key="3">
    <source>
        <dbReference type="EMBL" id="KLD62846.1"/>
    </source>
</evidence>